<dbReference type="PROSITE" id="PS50157">
    <property type="entry name" value="ZINC_FINGER_C2H2_2"/>
    <property type="match status" value="1"/>
</dbReference>
<dbReference type="AlphaFoldDB" id="A0A8S3PU81"/>
<sequence>MSVCYDGNGSKMFKKRKKVCTRNQTELYKTQIDTRIRKRGESLPKLAQDIKRLVRLAYPKAHQEVLDSLAYRNFREALNGYDLAWALTQSNIDAIDVYNLALKYEALIQIIGNYFKETCRGQWKCKYKLYCKTHFKGKRGKLMCGNQDIFRGLKAHDTVIIQFIQQSDQYNNQGLNRQNNQPRSEVSTTNSSNQGNWTGTNIYLPYDGLQIISASNLGRNTVFNDNGQGSEAGSRFNLRGCSCGIKLHQYSVTNYADKLTDKIEKVHEEVRDRLVQVSDTRGVMTSLVLSQHLNICDLVRSGFVYPFQCDDCGKIFPVRDSLQRHRRRSHSHELIKCRWCPYSQPKCDGNRKQLCVRLGGRKCTRKKTHQYPLTQPGNLSNFWRPVCLILGVEPRPPSHMRQLLNEEPPPEVIIPSDQLFSKYLQDLSPVNFPDNFPIDIDLEPQEPSIATIDPEPSFLFSTVTIIDPEPSPLFSTATIIDPEPSPLVSTATIIDKQSSPSFSIVTSSNHQKPTEQILDVTMTRTITPCTPEDPITIHQDEPLDLFIKLKPANNSNLRPKEIPTSSLTPVIDCSVPTNLFYIFVLQ</sequence>
<dbReference type="InterPro" id="IPR013087">
    <property type="entry name" value="Znf_C2H2_type"/>
</dbReference>
<dbReference type="SMART" id="SM00355">
    <property type="entry name" value="ZnF_C2H2"/>
    <property type="match status" value="1"/>
</dbReference>
<name>A0A8S3PU81_MYTED</name>
<evidence type="ECO:0000313" key="4">
    <source>
        <dbReference type="EMBL" id="CAG2186223.1"/>
    </source>
</evidence>
<keyword evidence="5" id="KW-1185">Reference proteome</keyword>
<dbReference type="InterPro" id="IPR036236">
    <property type="entry name" value="Znf_C2H2_sf"/>
</dbReference>
<gene>
    <name evidence="4" type="ORF">MEDL_1779</name>
</gene>
<dbReference type="OrthoDB" id="6118021at2759"/>
<reference evidence="4" key="1">
    <citation type="submission" date="2021-03" db="EMBL/GenBank/DDBJ databases">
        <authorList>
            <person name="Bekaert M."/>
        </authorList>
    </citation>
    <scope>NUCLEOTIDE SEQUENCE</scope>
</reference>
<organism evidence="4 5">
    <name type="scientific">Mytilus edulis</name>
    <name type="common">Blue mussel</name>
    <dbReference type="NCBI Taxonomy" id="6550"/>
    <lineage>
        <taxon>Eukaryota</taxon>
        <taxon>Metazoa</taxon>
        <taxon>Spiralia</taxon>
        <taxon>Lophotrochozoa</taxon>
        <taxon>Mollusca</taxon>
        <taxon>Bivalvia</taxon>
        <taxon>Autobranchia</taxon>
        <taxon>Pteriomorphia</taxon>
        <taxon>Mytilida</taxon>
        <taxon>Mytiloidea</taxon>
        <taxon>Mytilidae</taxon>
        <taxon>Mytilinae</taxon>
        <taxon>Mytilus</taxon>
    </lineage>
</organism>
<feature type="region of interest" description="Disordered" evidence="2">
    <location>
        <begin position="172"/>
        <end position="194"/>
    </location>
</feature>
<keyword evidence="1" id="KW-0863">Zinc-finger</keyword>
<dbReference type="Gene3D" id="3.30.160.60">
    <property type="entry name" value="Classic Zinc Finger"/>
    <property type="match status" value="1"/>
</dbReference>
<dbReference type="Pfam" id="PF00096">
    <property type="entry name" value="zf-C2H2"/>
    <property type="match status" value="1"/>
</dbReference>
<dbReference type="PROSITE" id="PS00028">
    <property type="entry name" value="ZINC_FINGER_C2H2_1"/>
    <property type="match status" value="1"/>
</dbReference>
<evidence type="ECO:0000256" key="1">
    <source>
        <dbReference type="PROSITE-ProRule" id="PRU00042"/>
    </source>
</evidence>
<dbReference type="SUPFAM" id="SSF57667">
    <property type="entry name" value="beta-beta-alpha zinc fingers"/>
    <property type="match status" value="1"/>
</dbReference>
<dbReference type="GO" id="GO:0008270">
    <property type="term" value="F:zinc ion binding"/>
    <property type="evidence" value="ECO:0007669"/>
    <property type="project" value="UniProtKB-KW"/>
</dbReference>
<evidence type="ECO:0000256" key="2">
    <source>
        <dbReference type="SAM" id="MobiDB-lite"/>
    </source>
</evidence>
<feature type="domain" description="C2H2-type" evidence="3">
    <location>
        <begin position="307"/>
        <end position="335"/>
    </location>
</feature>
<accession>A0A8S3PU81</accession>
<proteinExistence type="predicted"/>
<keyword evidence="1" id="KW-0862">Zinc</keyword>
<comment type="caution">
    <text evidence="4">The sequence shown here is derived from an EMBL/GenBank/DDBJ whole genome shotgun (WGS) entry which is preliminary data.</text>
</comment>
<evidence type="ECO:0000313" key="5">
    <source>
        <dbReference type="Proteomes" id="UP000683360"/>
    </source>
</evidence>
<protein>
    <recommendedName>
        <fullName evidence="3">C2H2-type domain-containing protein</fullName>
    </recommendedName>
</protein>
<evidence type="ECO:0000259" key="3">
    <source>
        <dbReference type="PROSITE" id="PS50157"/>
    </source>
</evidence>
<dbReference type="Proteomes" id="UP000683360">
    <property type="component" value="Unassembled WGS sequence"/>
</dbReference>
<keyword evidence="1" id="KW-0479">Metal-binding</keyword>
<dbReference type="EMBL" id="CAJPWZ010000122">
    <property type="protein sequence ID" value="CAG2186223.1"/>
    <property type="molecule type" value="Genomic_DNA"/>
</dbReference>